<protein>
    <submittedName>
        <fullName evidence="2">Uncharacterized protein</fullName>
    </submittedName>
</protein>
<feature type="region of interest" description="Disordered" evidence="1">
    <location>
        <begin position="527"/>
        <end position="568"/>
    </location>
</feature>
<organism evidence="2 3">
    <name type="scientific">Symbiodinium natans</name>
    <dbReference type="NCBI Taxonomy" id="878477"/>
    <lineage>
        <taxon>Eukaryota</taxon>
        <taxon>Sar</taxon>
        <taxon>Alveolata</taxon>
        <taxon>Dinophyceae</taxon>
        <taxon>Suessiales</taxon>
        <taxon>Symbiodiniaceae</taxon>
        <taxon>Symbiodinium</taxon>
    </lineage>
</organism>
<proteinExistence type="predicted"/>
<accession>A0A812TPE5</accession>
<evidence type="ECO:0000313" key="2">
    <source>
        <dbReference type="EMBL" id="CAE7531714.1"/>
    </source>
</evidence>
<dbReference type="EMBL" id="CAJNDS010002576">
    <property type="protein sequence ID" value="CAE7531714.1"/>
    <property type="molecule type" value="Genomic_DNA"/>
</dbReference>
<dbReference type="InterPro" id="IPR022086">
    <property type="entry name" value="IMCp"/>
</dbReference>
<gene>
    <name evidence="2" type="ORF">SNAT2548_LOCUS29792</name>
</gene>
<sequence length="895" mass="99647">MALPQEPVVPVEPVTNVPNEDGGRPDVVAQGLDRNRDGFPPRLQAPMSHGCGNTYMAAPVAVPQAACPVYLAPPQVMATGPTLLQVAQPQVNVVKPVIQEVVREVPVHQRELHTIFRERPQVEFVEKAVEVPKVEVQERVMEVPQVLLHEKVMEVPQVREDEIVKQVPRVEYTDVSKHIELPVFEAQERIVEVPFVIEQECLVEVPQVHCIELIREVPKEVVKTVQKMVERPVVQVREQNVEVPVVTVQEELVPVPVVEEVEVITQVPSYELQQVEKRVELPVVELQEKLVEVPQAEVVENPVEVPEVEICEIIKQVPKYEIHYIDKEVIKHQVEYVEKLVEVPHVVYEERIIEVPQVERRELIRHVPVSNVQMVDKKVPKHTLKVTEKVVEVPTVLHHEKPIEVPEVAVVETITEVPKVMVNSIPVEVPKVVNVQIQERLEEVRATLIAERAVEVPDPQVVEAITQVVQPIVQYVDKEVPRVVTEPVERLQEVWQRPLVEEVAVPVDQVLTYEAVRQEASQVVHEALKPVSPKDAVPADGAQRVPGPPSERPGAAMPTGSGPAQDVDASHNWHVDGVESKDDSDASLDVHRKRPVPPLSFEKETLIFQSDVDMQEIVAMSRWKCLLGGGLGLTGFYALLASLSLHGSLPFELAMVFSAGLCANAYAHFVTAQKLIRKLAARHVDQLWVMPLEAKEKPQEKGGAHSLLLETASTEERLAATPSLDLRLKTASSERWLSLVEPMVDESLKFKLDDDSADLSQKASMHEIFNLGLLDIDESAGKCHDTPLLAALKLSKKVVAEETAEPRTDIAPFLRVPEGAPAPGERLDTVAASEVERAIKVKVETGVVPSIEAIGWRAQWSGAAILVAGCLFSVGERARDKDGTARWNKLKLPWQ</sequence>
<dbReference type="Proteomes" id="UP000604046">
    <property type="component" value="Unassembled WGS sequence"/>
</dbReference>
<feature type="compositionally biased region" description="Low complexity" evidence="1">
    <location>
        <begin position="1"/>
        <end position="20"/>
    </location>
</feature>
<name>A0A812TPE5_9DINO</name>
<feature type="region of interest" description="Disordered" evidence="1">
    <location>
        <begin position="1"/>
        <end position="25"/>
    </location>
</feature>
<evidence type="ECO:0000313" key="3">
    <source>
        <dbReference type="Proteomes" id="UP000604046"/>
    </source>
</evidence>
<dbReference type="Pfam" id="PF12314">
    <property type="entry name" value="IMCp"/>
    <property type="match status" value="3"/>
</dbReference>
<evidence type="ECO:0000256" key="1">
    <source>
        <dbReference type="SAM" id="MobiDB-lite"/>
    </source>
</evidence>
<dbReference type="OrthoDB" id="10560035at2759"/>
<reference evidence="2" key="1">
    <citation type="submission" date="2021-02" db="EMBL/GenBank/DDBJ databases">
        <authorList>
            <person name="Dougan E. K."/>
            <person name="Rhodes N."/>
            <person name="Thang M."/>
            <person name="Chan C."/>
        </authorList>
    </citation>
    <scope>NUCLEOTIDE SEQUENCE</scope>
</reference>
<comment type="caution">
    <text evidence="2">The sequence shown here is derived from an EMBL/GenBank/DDBJ whole genome shotgun (WGS) entry which is preliminary data.</text>
</comment>
<dbReference type="AlphaFoldDB" id="A0A812TPE5"/>
<keyword evidence="3" id="KW-1185">Reference proteome</keyword>